<dbReference type="Gene3D" id="3.30.1400.10">
    <property type="entry name" value="ZipA, C-terminal FtsZ-binding domain"/>
    <property type="match status" value="1"/>
</dbReference>
<protein>
    <recommendedName>
        <fullName evidence="8 9">Cell division protein ZipA</fullName>
    </recommendedName>
</protein>
<dbReference type="EMBL" id="AAOA02000001">
    <property type="protein sequence ID" value="EAQ99296.1"/>
    <property type="molecule type" value="Genomic_DNA"/>
</dbReference>
<dbReference type="NCBIfam" id="TIGR02205">
    <property type="entry name" value="septum_zipA"/>
    <property type="match status" value="1"/>
</dbReference>
<name>A4A3M3_9GAMM</name>
<evidence type="ECO:0000256" key="5">
    <source>
        <dbReference type="ARBA" id="ARBA00022989"/>
    </source>
</evidence>
<dbReference type="GO" id="GO:0043093">
    <property type="term" value="P:FtsZ-dependent cytokinesis"/>
    <property type="evidence" value="ECO:0007669"/>
    <property type="project" value="UniProtKB-UniRule"/>
</dbReference>
<dbReference type="HAMAP" id="MF_00509">
    <property type="entry name" value="ZipA"/>
    <property type="match status" value="1"/>
</dbReference>
<keyword evidence="6 8" id="KW-0472">Membrane</keyword>
<evidence type="ECO:0000256" key="3">
    <source>
        <dbReference type="ARBA" id="ARBA00022618"/>
    </source>
</evidence>
<dbReference type="PANTHER" id="PTHR38685:SF1">
    <property type="entry name" value="CELL DIVISION PROTEIN ZIPA"/>
    <property type="match status" value="1"/>
</dbReference>
<comment type="subcellular location">
    <subcellularLocation>
        <location evidence="8">Cell inner membrane</location>
        <topology evidence="8">Single-pass type I membrane protein</topology>
    </subcellularLocation>
    <text evidence="8">Localizes to the Z ring in an FtsZ-dependent manner.</text>
</comment>
<evidence type="ECO:0000256" key="2">
    <source>
        <dbReference type="ARBA" id="ARBA00022519"/>
    </source>
</evidence>
<dbReference type="OrthoDB" id="7054914at2"/>
<feature type="compositionally biased region" description="Low complexity" evidence="10">
    <location>
        <begin position="149"/>
        <end position="162"/>
    </location>
</feature>
<keyword evidence="2 8" id="KW-0997">Cell inner membrane</keyword>
<evidence type="ECO:0000256" key="6">
    <source>
        <dbReference type="ARBA" id="ARBA00023136"/>
    </source>
</evidence>
<feature type="domain" description="ZipA C-terminal FtsZ-binding" evidence="11">
    <location>
        <begin position="208"/>
        <end position="338"/>
    </location>
</feature>
<evidence type="ECO:0000256" key="7">
    <source>
        <dbReference type="ARBA" id="ARBA00023306"/>
    </source>
</evidence>
<dbReference type="GO" id="GO:0005886">
    <property type="term" value="C:plasma membrane"/>
    <property type="evidence" value="ECO:0007669"/>
    <property type="project" value="UniProtKB-SubCell"/>
</dbReference>
<reference evidence="12 13" key="2">
    <citation type="journal article" date="2009" name="PLoS ONE">
        <title>The photosynthetic apparatus and its regulation in the aerobic gammaproteobacterium Congregibacter litoralis gen. nov., sp. nov.</title>
        <authorList>
            <person name="Spring S."/>
            <person name="Lunsdorf H."/>
            <person name="Fuchs B.M."/>
            <person name="Tindall B.J."/>
        </authorList>
    </citation>
    <scope>NUCLEOTIDE SEQUENCE [LARGE SCALE GENOMIC DNA]</scope>
    <source>
        <strain evidence="12">KT71</strain>
    </source>
</reference>
<dbReference type="eggNOG" id="COG3115">
    <property type="taxonomic scope" value="Bacteria"/>
</dbReference>
<dbReference type="Proteomes" id="UP000019205">
    <property type="component" value="Chromosome"/>
</dbReference>
<evidence type="ECO:0000313" key="13">
    <source>
        <dbReference type="Proteomes" id="UP000019205"/>
    </source>
</evidence>
<dbReference type="SMART" id="SM00771">
    <property type="entry name" value="ZipA_C"/>
    <property type="match status" value="1"/>
</dbReference>
<dbReference type="GO" id="GO:0032153">
    <property type="term" value="C:cell division site"/>
    <property type="evidence" value="ECO:0007669"/>
    <property type="project" value="UniProtKB-UniRule"/>
</dbReference>
<feature type="transmembrane region" description="Helical" evidence="8">
    <location>
        <begin position="20"/>
        <end position="37"/>
    </location>
</feature>
<organism evidence="12 13">
    <name type="scientific">Congregibacter litoralis KT71</name>
    <dbReference type="NCBI Taxonomy" id="314285"/>
    <lineage>
        <taxon>Bacteria</taxon>
        <taxon>Pseudomonadati</taxon>
        <taxon>Pseudomonadota</taxon>
        <taxon>Gammaproteobacteria</taxon>
        <taxon>Cellvibrionales</taxon>
        <taxon>Halieaceae</taxon>
        <taxon>Congregibacter</taxon>
    </lineage>
</organism>
<comment type="subunit">
    <text evidence="8">Interacts with FtsZ via their C-terminal domains.</text>
</comment>
<evidence type="ECO:0000259" key="11">
    <source>
        <dbReference type="SMART" id="SM00771"/>
    </source>
</evidence>
<dbReference type="STRING" id="314285.KT71_16541"/>
<evidence type="ECO:0000256" key="10">
    <source>
        <dbReference type="SAM" id="MobiDB-lite"/>
    </source>
</evidence>
<keyword evidence="3 8" id="KW-0132">Cell division</keyword>
<keyword evidence="1 8" id="KW-1003">Cell membrane</keyword>
<dbReference type="AlphaFoldDB" id="A4A3M3"/>
<sequence>MECIWGGVNKTVPEVTLRDGMVLVGSLLILAVMIDAWRRMRSQQRERVRMKLAPEPADAPPVDDLAIFRELPNGGARIVSREDLLGSDGLGPSSDNPRRNEDESEESGKGEASGGESEDAVVTPKSTAQRTVPAAQNKEPVGGRKPANADEAGSASAASGRGDNAEVSLDGMRADNDEPSNLDWLNDIPEEEETPSVAGADGAGGDIETEVIILHVMSRDTDGFSGKDILEILLACDLRFGDMNFFHRHEQQAGRGPIQFSVANMLQPGVFDIDNMDAMQTRGLVFFITLPGPEDMIQAFDYMLETARVVARNLGGELLDESRSVLTQQAVEHSRQQIRELERRLLAQRG</sequence>
<gene>
    <name evidence="8" type="primary">zipA</name>
    <name evidence="12" type="ORF">KT71_16541</name>
</gene>
<evidence type="ECO:0000256" key="1">
    <source>
        <dbReference type="ARBA" id="ARBA00022475"/>
    </source>
</evidence>
<dbReference type="Pfam" id="PF04354">
    <property type="entry name" value="ZipA_C"/>
    <property type="match status" value="1"/>
</dbReference>
<keyword evidence="13" id="KW-1185">Reference proteome</keyword>
<comment type="caution">
    <text evidence="12">The sequence shown here is derived from an EMBL/GenBank/DDBJ whole genome shotgun (WGS) entry which is preliminary data.</text>
</comment>
<accession>A4A3M3</accession>
<proteinExistence type="inferred from homology"/>
<keyword evidence="7 8" id="KW-0131">Cell cycle</keyword>
<keyword evidence="5 8" id="KW-1133">Transmembrane helix</keyword>
<dbReference type="InterPro" id="IPR036765">
    <property type="entry name" value="ZipA_FtsZ-bd_C_sf"/>
</dbReference>
<reference evidence="12 13" key="1">
    <citation type="journal article" date="2007" name="Proc. Natl. Acad. Sci. U.S.A.">
        <title>Characterization of a marine gammaproteobacterium capable of aerobic anoxygenic photosynthesis.</title>
        <authorList>
            <person name="Fuchs B.M."/>
            <person name="Spring S."/>
            <person name="Teeling H."/>
            <person name="Quast C."/>
            <person name="Wulf J."/>
            <person name="Schattenhofer M."/>
            <person name="Yan S."/>
            <person name="Ferriera S."/>
            <person name="Johnson J."/>
            <person name="Glockner F.O."/>
            <person name="Amann R."/>
        </authorList>
    </citation>
    <scope>NUCLEOTIDE SEQUENCE [LARGE SCALE GENOMIC DNA]</scope>
    <source>
        <strain evidence="12">KT71</strain>
    </source>
</reference>
<evidence type="ECO:0000256" key="4">
    <source>
        <dbReference type="ARBA" id="ARBA00022692"/>
    </source>
</evidence>
<dbReference type="PANTHER" id="PTHR38685">
    <property type="entry name" value="CELL DIVISION PROTEIN ZIPA"/>
    <property type="match status" value="1"/>
</dbReference>
<dbReference type="InterPro" id="IPR011919">
    <property type="entry name" value="Cell_div_ZipA"/>
</dbReference>
<dbReference type="HOGENOM" id="CLU_030174_0_0_6"/>
<evidence type="ECO:0000256" key="8">
    <source>
        <dbReference type="HAMAP-Rule" id="MF_00509"/>
    </source>
</evidence>
<feature type="region of interest" description="Disordered" evidence="10">
    <location>
        <begin position="79"/>
        <end position="182"/>
    </location>
</feature>
<dbReference type="SUPFAM" id="SSF64383">
    <property type="entry name" value="Cell-division protein ZipA, C-terminal domain"/>
    <property type="match status" value="1"/>
</dbReference>
<evidence type="ECO:0000313" key="12">
    <source>
        <dbReference type="EMBL" id="EAQ99296.1"/>
    </source>
</evidence>
<evidence type="ECO:0000256" key="9">
    <source>
        <dbReference type="RuleBase" id="RU003612"/>
    </source>
</evidence>
<comment type="function">
    <text evidence="8 9">Essential cell division protein that stabilizes the FtsZ protofilaments by cross-linking them and that serves as a cytoplasmic membrane anchor for the Z ring. Also required for the recruitment to the septal ring of downstream cell division proteins.</text>
</comment>
<dbReference type="InterPro" id="IPR007449">
    <property type="entry name" value="ZipA_FtsZ-bd_C"/>
</dbReference>
<feature type="compositionally biased region" description="Basic and acidic residues" evidence="10">
    <location>
        <begin position="96"/>
        <end position="109"/>
    </location>
</feature>
<keyword evidence="4 8" id="KW-0812">Transmembrane</keyword>
<comment type="similarity">
    <text evidence="8 9">Belongs to the ZipA family.</text>
</comment>
<dbReference type="GO" id="GO:0000917">
    <property type="term" value="P:division septum assembly"/>
    <property type="evidence" value="ECO:0007669"/>
    <property type="project" value="TreeGrafter"/>
</dbReference>